<dbReference type="AlphaFoldDB" id="A0AAV1KH32"/>
<reference evidence="3 4" key="1">
    <citation type="submission" date="2023-11" db="EMBL/GenBank/DDBJ databases">
        <authorList>
            <person name="Hedman E."/>
            <person name="Englund M."/>
            <person name="Stromberg M."/>
            <person name="Nyberg Akerstrom W."/>
            <person name="Nylinder S."/>
            <person name="Jareborg N."/>
            <person name="Kallberg Y."/>
            <person name="Kronander E."/>
        </authorList>
    </citation>
    <scope>NUCLEOTIDE SEQUENCE [LARGE SCALE GENOMIC DNA]</scope>
</reference>
<dbReference type="GO" id="GO:0005868">
    <property type="term" value="C:cytoplasmic dynein complex"/>
    <property type="evidence" value="ECO:0007669"/>
    <property type="project" value="TreeGrafter"/>
</dbReference>
<proteinExistence type="inferred from homology"/>
<evidence type="ECO:0000313" key="4">
    <source>
        <dbReference type="Proteomes" id="UP001314205"/>
    </source>
</evidence>
<dbReference type="CDD" id="cd21451">
    <property type="entry name" value="DLC-like_TCTEX1D"/>
    <property type="match status" value="1"/>
</dbReference>
<feature type="region of interest" description="Disordered" evidence="2">
    <location>
        <begin position="1"/>
        <end position="28"/>
    </location>
</feature>
<comment type="caution">
    <text evidence="3">The sequence shown here is derived from an EMBL/GenBank/DDBJ whole genome shotgun (WGS) entry which is preliminary data.</text>
</comment>
<keyword evidence="4" id="KW-1185">Reference proteome</keyword>
<feature type="compositionally biased region" description="Polar residues" evidence="2">
    <location>
        <begin position="9"/>
        <end position="21"/>
    </location>
</feature>
<sequence length="184" mass="21354">MEEGKKSKVSMQVLKSQSATREPTDFGPKSISRLRVRRTSFGFTGVPGIKPVDRTSQLALEYRRPPLIYLNTYQLEPNNKFDVYKVKKITDQILDECFTDHKYHEQESPTLAMRIAGEVMRKIKSLSFNRYRIITVVTIGQKRSQSYNNAVAFIWDHERDNYADVMREVSSAFIQITSFGIYLD</sequence>
<dbReference type="GO" id="GO:0005737">
    <property type="term" value="C:cytoplasm"/>
    <property type="evidence" value="ECO:0007669"/>
    <property type="project" value="TreeGrafter"/>
</dbReference>
<dbReference type="GO" id="GO:0045505">
    <property type="term" value="F:dynein intermediate chain binding"/>
    <property type="evidence" value="ECO:0007669"/>
    <property type="project" value="TreeGrafter"/>
</dbReference>
<gene>
    <name evidence="3" type="ORF">PARMNEM_LOCUS3697</name>
</gene>
<evidence type="ECO:0000256" key="1">
    <source>
        <dbReference type="ARBA" id="ARBA00005361"/>
    </source>
</evidence>
<protein>
    <submittedName>
        <fullName evidence="3">Uncharacterized protein</fullName>
    </submittedName>
</protein>
<dbReference type="Pfam" id="PF03645">
    <property type="entry name" value="Tctex-1"/>
    <property type="match status" value="1"/>
</dbReference>
<dbReference type="GO" id="GO:0007018">
    <property type="term" value="P:microtubule-based movement"/>
    <property type="evidence" value="ECO:0007669"/>
    <property type="project" value="TreeGrafter"/>
</dbReference>
<comment type="similarity">
    <text evidence="1">Belongs to the dynein light chain Tctex-type family.</text>
</comment>
<name>A0AAV1KH32_9NEOP</name>
<evidence type="ECO:0000256" key="2">
    <source>
        <dbReference type="SAM" id="MobiDB-lite"/>
    </source>
</evidence>
<dbReference type="InterPro" id="IPR005334">
    <property type="entry name" value="Tctex-1-like"/>
</dbReference>
<dbReference type="PANTHER" id="PTHR21255">
    <property type="entry name" value="T-COMPLEX-ASSOCIATED-TESTIS-EXPRESSED 1/ DYNEIN LIGHT CHAIN"/>
    <property type="match status" value="1"/>
</dbReference>
<dbReference type="PANTHER" id="PTHR21255:SF65">
    <property type="entry name" value="TCTEX1 DOMAIN-CONTAINING PROTEIN 2"/>
    <property type="match status" value="1"/>
</dbReference>
<dbReference type="Proteomes" id="UP001314205">
    <property type="component" value="Unassembled WGS sequence"/>
</dbReference>
<dbReference type="Gene3D" id="3.30.1140.40">
    <property type="entry name" value="Tctex-1"/>
    <property type="match status" value="1"/>
</dbReference>
<evidence type="ECO:0000313" key="3">
    <source>
        <dbReference type="EMBL" id="CAK1582120.1"/>
    </source>
</evidence>
<dbReference type="EMBL" id="CAVLGL010000035">
    <property type="protein sequence ID" value="CAK1582120.1"/>
    <property type="molecule type" value="Genomic_DNA"/>
</dbReference>
<accession>A0AAV1KH32</accession>
<organism evidence="3 4">
    <name type="scientific">Parnassius mnemosyne</name>
    <name type="common">clouded apollo</name>
    <dbReference type="NCBI Taxonomy" id="213953"/>
    <lineage>
        <taxon>Eukaryota</taxon>
        <taxon>Metazoa</taxon>
        <taxon>Ecdysozoa</taxon>
        <taxon>Arthropoda</taxon>
        <taxon>Hexapoda</taxon>
        <taxon>Insecta</taxon>
        <taxon>Pterygota</taxon>
        <taxon>Neoptera</taxon>
        <taxon>Endopterygota</taxon>
        <taxon>Lepidoptera</taxon>
        <taxon>Glossata</taxon>
        <taxon>Ditrysia</taxon>
        <taxon>Papilionoidea</taxon>
        <taxon>Papilionidae</taxon>
        <taxon>Parnassiinae</taxon>
        <taxon>Parnassini</taxon>
        <taxon>Parnassius</taxon>
        <taxon>Driopa</taxon>
    </lineage>
</organism>
<dbReference type="InterPro" id="IPR038586">
    <property type="entry name" value="Tctex-1-like_sf"/>
</dbReference>